<gene>
    <name evidence="8" type="ORF">OMP40_05155</name>
</gene>
<dbReference type="EMBL" id="JAPDIA010000002">
    <property type="protein sequence ID" value="MDG0808844.1"/>
    <property type="molecule type" value="Genomic_DNA"/>
</dbReference>
<dbReference type="InterPro" id="IPR035906">
    <property type="entry name" value="MetI-like_sf"/>
</dbReference>
<evidence type="ECO:0000256" key="4">
    <source>
        <dbReference type="ARBA" id="ARBA00022692"/>
    </source>
</evidence>
<evidence type="ECO:0000313" key="8">
    <source>
        <dbReference type="EMBL" id="MDG0808844.1"/>
    </source>
</evidence>
<keyword evidence="6 7" id="KW-0472">Membrane</keyword>
<evidence type="ECO:0000256" key="1">
    <source>
        <dbReference type="ARBA" id="ARBA00004651"/>
    </source>
</evidence>
<evidence type="ECO:0000256" key="7">
    <source>
        <dbReference type="SAM" id="Phobius"/>
    </source>
</evidence>
<dbReference type="Proteomes" id="UP001153404">
    <property type="component" value="Unassembled WGS sequence"/>
</dbReference>
<dbReference type="PANTHER" id="PTHR43744:SF9">
    <property type="entry name" value="POLYGALACTURONAN_RHAMNOGALACTURONAN TRANSPORT SYSTEM PERMEASE PROTEIN YTCP"/>
    <property type="match status" value="1"/>
</dbReference>
<keyword evidence="9" id="KW-1185">Reference proteome</keyword>
<evidence type="ECO:0000256" key="5">
    <source>
        <dbReference type="ARBA" id="ARBA00022989"/>
    </source>
</evidence>
<evidence type="ECO:0008006" key="10">
    <source>
        <dbReference type="Google" id="ProtNLM"/>
    </source>
</evidence>
<feature type="transmembrane region" description="Helical" evidence="7">
    <location>
        <begin position="72"/>
        <end position="95"/>
    </location>
</feature>
<keyword evidence="5 7" id="KW-1133">Transmembrane helix</keyword>
<dbReference type="GO" id="GO:0005886">
    <property type="term" value="C:plasma membrane"/>
    <property type="evidence" value="ECO:0007669"/>
    <property type="project" value="UniProtKB-SubCell"/>
</dbReference>
<sequence length="150" mass="16687">MRESKSQQLVFHVILILVALAMIVPLLLLFMSSITDENTLVSDGYSLFPAKLSLGAYTYITTNSSTIFRAYGITILVTAIGTAAGLIVTALMSFSLSIRDLPGQSVISFLVFFYDAVQRRPRSFIHHVDGLRRRQYDLGVRAAVHADQRF</sequence>
<reference evidence="8" key="1">
    <citation type="submission" date="2022-10" db="EMBL/GenBank/DDBJ databases">
        <title>Comparative genomic analysis of Cohnella hashimotonis sp. nov., isolated from the International Space Station.</title>
        <authorList>
            <person name="Simpson A."/>
            <person name="Venkateswaran K."/>
        </authorList>
    </citation>
    <scope>NUCLEOTIDE SEQUENCE</scope>
    <source>
        <strain evidence="8">DSM 28161</strain>
    </source>
</reference>
<dbReference type="RefSeq" id="WP_277529705.1">
    <property type="nucleotide sequence ID" value="NZ_JAPDIA010000002.1"/>
</dbReference>
<keyword evidence="4 7" id="KW-0812">Transmembrane</keyword>
<feature type="transmembrane region" description="Helical" evidence="7">
    <location>
        <begin position="9"/>
        <end position="32"/>
    </location>
</feature>
<evidence type="ECO:0000313" key="9">
    <source>
        <dbReference type="Proteomes" id="UP001153404"/>
    </source>
</evidence>
<evidence type="ECO:0000256" key="2">
    <source>
        <dbReference type="ARBA" id="ARBA00022448"/>
    </source>
</evidence>
<comment type="caution">
    <text evidence="8">The sequence shown here is derived from an EMBL/GenBank/DDBJ whole genome shotgun (WGS) entry which is preliminary data.</text>
</comment>
<dbReference type="PANTHER" id="PTHR43744">
    <property type="entry name" value="ABC TRANSPORTER PERMEASE PROTEIN MG189-RELATED-RELATED"/>
    <property type="match status" value="1"/>
</dbReference>
<evidence type="ECO:0000256" key="3">
    <source>
        <dbReference type="ARBA" id="ARBA00022475"/>
    </source>
</evidence>
<evidence type="ECO:0000256" key="6">
    <source>
        <dbReference type="ARBA" id="ARBA00023136"/>
    </source>
</evidence>
<proteinExistence type="predicted"/>
<comment type="subcellular location">
    <subcellularLocation>
        <location evidence="1">Cell membrane</location>
        <topology evidence="1">Multi-pass membrane protein</topology>
    </subcellularLocation>
</comment>
<keyword evidence="2" id="KW-0813">Transport</keyword>
<name>A0A9X4QS19_9BACL</name>
<organism evidence="8 9">
    <name type="scientific">Cohnella rhizosphaerae</name>
    <dbReference type="NCBI Taxonomy" id="1457232"/>
    <lineage>
        <taxon>Bacteria</taxon>
        <taxon>Bacillati</taxon>
        <taxon>Bacillota</taxon>
        <taxon>Bacilli</taxon>
        <taxon>Bacillales</taxon>
        <taxon>Paenibacillaceae</taxon>
        <taxon>Cohnella</taxon>
    </lineage>
</organism>
<dbReference type="SUPFAM" id="SSF161098">
    <property type="entry name" value="MetI-like"/>
    <property type="match status" value="1"/>
</dbReference>
<protein>
    <recommendedName>
        <fullName evidence="10">Carbohydrate ABC transporter permease</fullName>
    </recommendedName>
</protein>
<dbReference type="Gene3D" id="1.10.3720.10">
    <property type="entry name" value="MetI-like"/>
    <property type="match status" value="1"/>
</dbReference>
<keyword evidence="3" id="KW-1003">Cell membrane</keyword>
<accession>A0A9X4QS19</accession>
<dbReference type="AlphaFoldDB" id="A0A9X4QS19"/>